<keyword evidence="2" id="KW-1185">Reference proteome</keyword>
<accession>A0A7I8J0V5</accession>
<sequence>MASPRLASMDVQHLQPVDFVLFSCPPDYGRGVQIVTYSLTHMALSLSLSHTHTHTHTHKLTHTYALSLCP</sequence>
<gene>
    <name evidence="1" type="ORF">SI7747_07009987</name>
</gene>
<evidence type="ECO:0000313" key="2">
    <source>
        <dbReference type="Proteomes" id="UP001189122"/>
    </source>
</evidence>
<dbReference type="Proteomes" id="UP001189122">
    <property type="component" value="Unassembled WGS sequence"/>
</dbReference>
<reference evidence="1 2" key="1">
    <citation type="submission" date="2019-12" db="EMBL/GenBank/DDBJ databases">
        <authorList>
            <person name="Scholz U."/>
            <person name="Mascher M."/>
            <person name="Fiebig A."/>
        </authorList>
    </citation>
    <scope>NUCLEOTIDE SEQUENCE</scope>
</reference>
<protein>
    <submittedName>
        <fullName evidence="1">Uncharacterized protein</fullName>
    </submittedName>
</protein>
<dbReference type="EMBL" id="CACRZD030000007">
    <property type="protein sequence ID" value="CAA6663602.1"/>
    <property type="molecule type" value="Genomic_DNA"/>
</dbReference>
<dbReference type="AlphaFoldDB" id="A0A7I8J0V5"/>
<proteinExistence type="predicted"/>
<evidence type="ECO:0000313" key="1">
    <source>
        <dbReference type="EMBL" id="CAA2624103.1"/>
    </source>
</evidence>
<name>A0A7I8J0V5_SPIIN</name>
<dbReference type="EMBL" id="LR743594">
    <property type="protein sequence ID" value="CAA2624103.1"/>
    <property type="molecule type" value="Genomic_DNA"/>
</dbReference>
<organism evidence="1">
    <name type="scientific">Spirodela intermedia</name>
    <name type="common">Intermediate duckweed</name>
    <dbReference type="NCBI Taxonomy" id="51605"/>
    <lineage>
        <taxon>Eukaryota</taxon>
        <taxon>Viridiplantae</taxon>
        <taxon>Streptophyta</taxon>
        <taxon>Embryophyta</taxon>
        <taxon>Tracheophyta</taxon>
        <taxon>Spermatophyta</taxon>
        <taxon>Magnoliopsida</taxon>
        <taxon>Liliopsida</taxon>
        <taxon>Araceae</taxon>
        <taxon>Lemnoideae</taxon>
        <taxon>Spirodela</taxon>
    </lineage>
</organism>